<organism evidence="2 3">
    <name type="scientific">Microbacterium album</name>
    <dbReference type="NCBI Taxonomy" id="2053191"/>
    <lineage>
        <taxon>Bacteria</taxon>
        <taxon>Bacillati</taxon>
        <taxon>Actinomycetota</taxon>
        <taxon>Actinomycetes</taxon>
        <taxon>Micrococcales</taxon>
        <taxon>Microbacteriaceae</taxon>
        <taxon>Microbacterium</taxon>
    </lineage>
</organism>
<proteinExistence type="predicted"/>
<dbReference type="Proteomes" id="UP000657592">
    <property type="component" value="Unassembled WGS sequence"/>
</dbReference>
<name>A0A917MNE9_9MICO</name>
<comment type="caution">
    <text evidence="2">The sequence shown here is derived from an EMBL/GenBank/DDBJ whole genome shotgun (WGS) entry which is preliminary data.</text>
</comment>
<dbReference type="EMBL" id="BMJY01000027">
    <property type="protein sequence ID" value="GGH51543.1"/>
    <property type="molecule type" value="Genomic_DNA"/>
</dbReference>
<evidence type="ECO:0000313" key="2">
    <source>
        <dbReference type="EMBL" id="GGH51543.1"/>
    </source>
</evidence>
<evidence type="ECO:0000256" key="1">
    <source>
        <dbReference type="SAM" id="MobiDB-lite"/>
    </source>
</evidence>
<keyword evidence="3" id="KW-1185">Reference proteome</keyword>
<feature type="region of interest" description="Disordered" evidence="1">
    <location>
        <begin position="89"/>
        <end position="116"/>
    </location>
</feature>
<dbReference type="AlphaFoldDB" id="A0A917MNE9"/>
<gene>
    <name evidence="2" type="ORF">GCM10010921_31020</name>
</gene>
<sequence length="116" mass="13125">MVLVLSACPPGLRGYLTRWFLEVSAGVFVGTVSKRVRERAWERTVQEVRTGRAILVFSARNEQKLSFLVHGHHWEPVDIEGVTLMLRPNREGRQAPPEGAPPNRGGWSKAARRRAR</sequence>
<dbReference type="Pfam" id="PF09707">
    <property type="entry name" value="Cas_Cas2CT1978"/>
    <property type="match status" value="1"/>
</dbReference>
<evidence type="ECO:0000313" key="3">
    <source>
        <dbReference type="Proteomes" id="UP000657592"/>
    </source>
</evidence>
<accession>A0A917MNE9</accession>
<reference evidence="2" key="2">
    <citation type="submission" date="2020-09" db="EMBL/GenBank/DDBJ databases">
        <authorList>
            <person name="Sun Q."/>
            <person name="Zhou Y."/>
        </authorList>
    </citation>
    <scope>NUCLEOTIDE SEQUENCE</scope>
    <source>
        <strain evidence="2">CGMCC 1.15794</strain>
    </source>
</reference>
<dbReference type="InterPro" id="IPR010152">
    <property type="entry name" value="CRISPR-assoc_prot_Cas2_sub"/>
</dbReference>
<reference evidence="2" key="1">
    <citation type="journal article" date="2014" name="Int. J. Syst. Evol. Microbiol.">
        <title>Complete genome sequence of Corynebacterium casei LMG S-19264T (=DSM 44701T), isolated from a smear-ripened cheese.</title>
        <authorList>
            <consortium name="US DOE Joint Genome Institute (JGI-PGF)"/>
            <person name="Walter F."/>
            <person name="Albersmeier A."/>
            <person name="Kalinowski J."/>
            <person name="Ruckert C."/>
        </authorList>
    </citation>
    <scope>NUCLEOTIDE SEQUENCE</scope>
    <source>
        <strain evidence="2">CGMCC 1.15794</strain>
    </source>
</reference>
<dbReference type="Gene3D" id="3.30.70.240">
    <property type="match status" value="1"/>
</dbReference>
<dbReference type="RefSeq" id="WP_229663324.1">
    <property type="nucleotide sequence ID" value="NZ_BMJY01000027.1"/>
</dbReference>
<dbReference type="CDD" id="cd09755">
    <property type="entry name" value="Cas2_I-E"/>
    <property type="match status" value="1"/>
</dbReference>
<dbReference type="NCBIfam" id="TIGR01873">
    <property type="entry name" value="cas_CT1978"/>
    <property type="match status" value="1"/>
</dbReference>
<protein>
    <submittedName>
        <fullName evidence="2">Uncharacterized protein</fullName>
    </submittedName>
</protein>